<reference evidence="2 3" key="1">
    <citation type="submission" date="2016-01" db="EMBL/GenBank/DDBJ databases">
        <title>Draft Genome Sequences of Seven Thermophilic Sporeformers Isolated from Foods.</title>
        <authorList>
            <person name="Berendsen E.M."/>
            <person name="Wells-Bennik M.H."/>
            <person name="Krawcyk A.O."/>
            <person name="De Jong A."/>
            <person name="Holsappel S."/>
            <person name="Eijlander R.T."/>
            <person name="Kuipers O.P."/>
        </authorList>
    </citation>
    <scope>NUCLEOTIDE SEQUENCE [LARGE SCALE GENOMIC DNA]</scope>
    <source>
        <strain evidence="2 3">B4109</strain>
    </source>
</reference>
<evidence type="ECO:0000313" key="3">
    <source>
        <dbReference type="Proteomes" id="UP000075424"/>
    </source>
</evidence>
<organism evidence="2 3">
    <name type="scientific">Geobacillus stearothermophilus</name>
    <name type="common">Bacillus stearothermophilus</name>
    <dbReference type="NCBI Taxonomy" id="1422"/>
    <lineage>
        <taxon>Bacteria</taxon>
        <taxon>Bacillati</taxon>
        <taxon>Bacillota</taxon>
        <taxon>Bacilli</taxon>
        <taxon>Bacillales</taxon>
        <taxon>Anoxybacillaceae</taxon>
        <taxon>Geobacillus</taxon>
    </lineage>
</organism>
<dbReference type="AlphaFoldDB" id="A0A150MEW2"/>
<proteinExistence type="predicted"/>
<sequence length="43" mass="5290">MVIKKLHFSTNTYINLIFYFYMIIMFLVKIVLYNLTKKCMLHV</sequence>
<evidence type="ECO:0000313" key="2">
    <source>
        <dbReference type="EMBL" id="KYD22812.1"/>
    </source>
</evidence>
<gene>
    <name evidence="2" type="ORF">B4109_1618</name>
</gene>
<dbReference type="Proteomes" id="UP000075424">
    <property type="component" value="Unassembled WGS sequence"/>
</dbReference>
<accession>A0A150MEW2</accession>
<dbReference type="PATRIC" id="fig|1422.18.peg.1070"/>
<keyword evidence="1" id="KW-1133">Transmembrane helix</keyword>
<feature type="transmembrane region" description="Helical" evidence="1">
    <location>
        <begin position="12"/>
        <end position="32"/>
    </location>
</feature>
<keyword evidence="1" id="KW-0472">Membrane</keyword>
<protein>
    <submittedName>
        <fullName evidence="2">Uncharacterized protein</fullName>
    </submittedName>
</protein>
<name>A0A150MEW2_GEOSE</name>
<evidence type="ECO:0000256" key="1">
    <source>
        <dbReference type="SAM" id="Phobius"/>
    </source>
</evidence>
<keyword evidence="1" id="KW-0812">Transmembrane</keyword>
<comment type="caution">
    <text evidence="2">The sequence shown here is derived from an EMBL/GenBank/DDBJ whole genome shotgun (WGS) entry which is preliminary data.</text>
</comment>
<dbReference type="EMBL" id="LQYV01000121">
    <property type="protein sequence ID" value="KYD22812.1"/>
    <property type="molecule type" value="Genomic_DNA"/>
</dbReference>